<accession>A0A318RU69</accession>
<dbReference type="Pfam" id="PF18934">
    <property type="entry name" value="DUF5682"/>
    <property type="match status" value="1"/>
</dbReference>
<dbReference type="InterPro" id="IPR050458">
    <property type="entry name" value="LolB"/>
</dbReference>
<dbReference type="InterPro" id="IPR043737">
    <property type="entry name" value="DUF5682"/>
</dbReference>
<evidence type="ECO:0000313" key="1">
    <source>
        <dbReference type="EMBL" id="PYE19880.1"/>
    </source>
</evidence>
<dbReference type="RefSeq" id="WP_245937689.1">
    <property type="nucleotide sequence ID" value="NZ_QJSP01000002.1"/>
</dbReference>
<sequence>MTTVSVLGVRHHGPGSARGVLAELDRIDPDIILIEGPADADPLVGFVGSADMTPPVAILAYAVDRPAVAAFWPFAAFSPEWQAMQWAARSEVPVRFCDLPAAMVLAHGRRGDKEAADIPDDDLTLDLAEPDGLDASAPVRTDPIGVLADAAGYDDPERWWDDVIETRTDGGGFDAIAEAMAALRGELPPVGDLGERLHEERREAQMRQVLRKALKEPGVERVVVVCGAWHAPALMGKLPPASADAKVLRGTPKVRVKLAWVPWTHSRLAFASGYGAGVVSPGWYHHLFTQPQEVITRWLIKVARLLRDKDIAISSAHVIESARLAEALSSLRRRPLPGLAEVTEAIEAVMCDGDDSVMALINDELVIGELLGSTPADAPTVPLEADLRATARSARLKIDPMIKQVVLDLRKPTDLAKSVLLHRLASLDIDWGVPEDVSGSGTFKEGWRLAWKPDFAIDIVVAAVWGTTVEAASTSRLIDRATTASRLAEITSVLEQALLADLPEAVSRVLGALRDRAAIDRDVEHLMNALPALSRALRYGDVRGTDTRALAEVTTSLLTRVCAGLPAAVTGLGAEAAAEFRTLIDQVQEVTDLLEQGGIAGEEAASWRTVLRALADRRDLHGSLVGRIVRILLDSREIDADEAATRLHRALSVGAVPAEKAAWIDGFIGGGGLLLVHDRSLLAVIDHWLAGLPDEQFDELVPLLRRTFSLFEAGIRRNIAESVKGIGGGVIAVAAPSQIDADRAAPAVAVVADLLGLQQAVEDSADV</sequence>
<dbReference type="PANTHER" id="PTHR30634">
    <property type="entry name" value="OUTER MEMBRANE LOLAB LIPOPROTEIN INSERTION APPARATUS"/>
    <property type="match status" value="1"/>
</dbReference>
<dbReference type="EMBL" id="QJSP01000002">
    <property type="protein sequence ID" value="PYE19880.1"/>
    <property type="molecule type" value="Genomic_DNA"/>
</dbReference>
<evidence type="ECO:0000313" key="2">
    <source>
        <dbReference type="Proteomes" id="UP000247591"/>
    </source>
</evidence>
<reference evidence="1 2" key="1">
    <citation type="submission" date="2018-06" db="EMBL/GenBank/DDBJ databases">
        <title>Genomic Encyclopedia of Type Strains, Phase IV (KMG-IV): sequencing the most valuable type-strain genomes for metagenomic binning, comparative biology and taxonomic classification.</title>
        <authorList>
            <person name="Goeker M."/>
        </authorList>
    </citation>
    <scope>NUCLEOTIDE SEQUENCE [LARGE SCALE GENOMIC DNA]</scope>
    <source>
        <strain evidence="1 2">DSM 45521</strain>
    </source>
</reference>
<protein>
    <submittedName>
        <fullName evidence="1">Uncharacterized protein</fullName>
    </submittedName>
</protein>
<dbReference type="PANTHER" id="PTHR30634:SF14">
    <property type="match status" value="1"/>
</dbReference>
<dbReference type="AlphaFoldDB" id="A0A318RU69"/>
<gene>
    <name evidence="1" type="ORF">DFR67_10218</name>
</gene>
<dbReference type="Proteomes" id="UP000247591">
    <property type="component" value="Unassembled WGS sequence"/>
</dbReference>
<organism evidence="1 2">
    <name type="scientific">Williamsia limnetica</name>
    <dbReference type="NCBI Taxonomy" id="882452"/>
    <lineage>
        <taxon>Bacteria</taxon>
        <taxon>Bacillati</taxon>
        <taxon>Actinomycetota</taxon>
        <taxon>Actinomycetes</taxon>
        <taxon>Mycobacteriales</taxon>
        <taxon>Nocardiaceae</taxon>
        <taxon>Williamsia</taxon>
    </lineage>
</organism>
<proteinExistence type="predicted"/>
<name>A0A318RU69_WILLI</name>
<comment type="caution">
    <text evidence="1">The sequence shown here is derived from an EMBL/GenBank/DDBJ whole genome shotgun (WGS) entry which is preliminary data.</text>
</comment>
<keyword evidence="2" id="KW-1185">Reference proteome</keyword>